<evidence type="ECO:0000313" key="2">
    <source>
        <dbReference type="EMBL" id="SNC71555.1"/>
    </source>
</evidence>
<feature type="region of interest" description="Disordered" evidence="1">
    <location>
        <begin position="641"/>
        <end position="674"/>
    </location>
</feature>
<dbReference type="InterPro" id="IPR034154">
    <property type="entry name" value="TOPRIM_DnaG/twinkle"/>
</dbReference>
<name>A0A212TZX5_9MICO</name>
<keyword evidence="3" id="KW-1185">Reference proteome</keyword>
<organism evidence="2 3">
    <name type="scientific">Kytococcus aerolatus</name>
    <dbReference type="NCBI Taxonomy" id="592308"/>
    <lineage>
        <taxon>Bacteria</taxon>
        <taxon>Bacillati</taxon>
        <taxon>Actinomycetota</taxon>
        <taxon>Actinomycetes</taxon>
        <taxon>Micrococcales</taxon>
        <taxon>Kytococcaceae</taxon>
        <taxon>Kytococcus</taxon>
    </lineage>
</organism>
<dbReference type="SUPFAM" id="SSF56731">
    <property type="entry name" value="DNA primase core"/>
    <property type="match status" value="1"/>
</dbReference>
<dbReference type="CDD" id="cd01029">
    <property type="entry name" value="TOPRIM_primases"/>
    <property type="match status" value="1"/>
</dbReference>
<dbReference type="RefSeq" id="WP_200815096.1">
    <property type="nucleotide sequence ID" value="NZ_FYEZ01000002.1"/>
</dbReference>
<proteinExistence type="predicted"/>
<protein>
    <recommendedName>
        <fullName evidence="4">Toprim domain-containing protein</fullName>
    </recommendedName>
</protein>
<reference evidence="2 3" key="1">
    <citation type="submission" date="2017-06" db="EMBL/GenBank/DDBJ databases">
        <authorList>
            <person name="Kim H.J."/>
            <person name="Triplett B.A."/>
        </authorList>
    </citation>
    <scope>NUCLEOTIDE SEQUENCE [LARGE SCALE GENOMIC DNA]</scope>
    <source>
        <strain evidence="2 3">DSM 22179</strain>
    </source>
</reference>
<sequence length="712" mass="75907">MTDTAMQRIHDALEAGGWGPVKRGVGYRFRCPAHDGGDRNASLYPDHERARLKCFSHGCHDEDMLEAIGLGVADLFDNRRESRYEYRASTGEVEALVSRHYKPDAKPGKKAKGFKQNVKVKSSTVLYNLTAVAQAVANGEPVYFVEGESDVHALAHHGATATTARQGGGSVGGADLTPLAGAHVIAVMDNDPTGQKWAQTLTEGLAAVGATVDLTRPAVDHEGADVTDHLMAGHTLDELIPVDDPTDPTKPPVEPVTLAECHSVFTRWLGADYDLDALDVTLAAAAVERLDGDPLWLLVISGSGNAKTETVQALAGAGALLTSTIRSEGALLSATSKRERSKAATGGLLREIGDRGVLVIKDVTSILSMQRDARAEVLGALREVYDGSWTRHVGTDGGQSLSWAGRVVVVGAVTTAWDKAHAVIASMGDRFVLIRMDSTTGRQAAGRRAIGNTGSEVQMRAELSEAVAGVLARVKPTDGVNVTDEESDRLLAAADLVTLARTGVEFDYRGDVIDAHAPEMPTRFAKQLAQVVRGAVAIGVDRAEAMRLAVRSARDSLPPMRLAIIDDLAAHPDSTTTEVRKRIGKPRATVDRQLQALHMLGVLDCDEEETHVAGKPGTRWSYRLAEGIDPDALRPLRVPEMSVPTPNPLEGGGKKSVSNETSRPGTYISGTDDRPMCPCGDRHLAGQRELDAGRCTHCQRIAAANARAEGVR</sequence>
<dbReference type="Gene3D" id="3.40.1360.10">
    <property type="match status" value="1"/>
</dbReference>
<evidence type="ECO:0000256" key="1">
    <source>
        <dbReference type="SAM" id="MobiDB-lite"/>
    </source>
</evidence>
<dbReference type="AlphaFoldDB" id="A0A212TZX5"/>
<evidence type="ECO:0008006" key="4">
    <source>
        <dbReference type="Google" id="ProtNLM"/>
    </source>
</evidence>
<dbReference type="EMBL" id="FYEZ01000002">
    <property type="protein sequence ID" value="SNC71555.1"/>
    <property type="molecule type" value="Genomic_DNA"/>
</dbReference>
<gene>
    <name evidence="2" type="ORF">SAMN05445756_1536</name>
</gene>
<accession>A0A212TZX5</accession>
<dbReference type="Proteomes" id="UP000198122">
    <property type="component" value="Unassembled WGS sequence"/>
</dbReference>
<evidence type="ECO:0000313" key="3">
    <source>
        <dbReference type="Proteomes" id="UP000198122"/>
    </source>
</evidence>